<accession>A0A6G1E642</accession>
<dbReference type="EMBL" id="SPHZ02000005">
    <property type="protein sequence ID" value="KAF0920239.1"/>
    <property type="molecule type" value="Genomic_DNA"/>
</dbReference>
<dbReference type="AlphaFoldDB" id="A0A6G1E642"/>
<sequence length="82" mass="8940">MCGRVASSRLAYIAPCGSVSWCSCLDVASSFGFLRTATCGSRHHPGVQPAPSSGSRRLFRSRRPYTPPEGRVIREQEILSID</sequence>
<dbReference type="PROSITE" id="PS51257">
    <property type="entry name" value="PROKAR_LIPOPROTEIN"/>
    <property type="match status" value="1"/>
</dbReference>
<reference evidence="2 3" key="1">
    <citation type="submission" date="2019-11" db="EMBL/GenBank/DDBJ databases">
        <title>Whole genome sequence of Oryza granulata.</title>
        <authorList>
            <person name="Li W."/>
        </authorList>
    </citation>
    <scope>NUCLEOTIDE SEQUENCE [LARGE SCALE GENOMIC DNA]</scope>
    <source>
        <strain evidence="3">cv. Menghai</strain>
        <tissue evidence="2">Leaf</tissue>
    </source>
</reference>
<comment type="caution">
    <text evidence="2">The sequence shown here is derived from an EMBL/GenBank/DDBJ whole genome shotgun (WGS) entry which is preliminary data.</text>
</comment>
<evidence type="ECO:0000256" key="1">
    <source>
        <dbReference type="SAM" id="MobiDB-lite"/>
    </source>
</evidence>
<keyword evidence="3" id="KW-1185">Reference proteome</keyword>
<dbReference type="Proteomes" id="UP000479710">
    <property type="component" value="Unassembled WGS sequence"/>
</dbReference>
<evidence type="ECO:0000313" key="3">
    <source>
        <dbReference type="Proteomes" id="UP000479710"/>
    </source>
</evidence>
<feature type="region of interest" description="Disordered" evidence="1">
    <location>
        <begin position="42"/>
        <end position="67"/>
    </location>
</feature>
<protein>
    <submittedName>
        <fullName evidence="2">Uncharacterized protein</fullName>
    </submittedName>
</protein>
<name>A0A6G1E642_9ORYZ</name>
<evidence type="ECO:0000313" key="2">
    <source>
        <dbReference type="EMBL" id="KAF0920239.1"/>
    </source>
</evidence>
<proteinExistence type="predicted"/>
<gene>
    <name evidence="2" type="ORF">E2562_034093</name>
</gene>
<organism evidence="2 3">
    <name type="scientific">Oryza meyeriana var. granulata</name>
    <dbReference type="NCBI Taxonomy" id="110450"/>
    <lineage>
        <taxon>Eukaryota</taxon>
        <taxon>Viridiplantae</taxon>
        <taxon>Streptophyta</taxon>
        <taxon>Embryophyta</taxon>
        <taxon>Tracheophyta</taxon>
        <taxon>Spermatophyta</taxon>
        <taxon>Magnoliopsida</taxon>
        <taxon>Liliopsida</taxon>
        <taxon>Poales</taxon>
        <taxon>Poaceae</taxon>
        <taxon>BOP clade</taxon>
        <taxon>Oryzoideae</taxon>
        <taxon>Oryzeae</taxon>
        <taxon>Oryzinae</taxon>
        <taxon>Oryza</taxon>
        <taxon>Oryza meyeriana</taxon>
    </lineage>
</organism>